<dbReference type="InterPro" id="IPR000620">
    <property type="entry name" value="EamA_dom"/>
</dbReference>
<feature type="transmembrane region" description="Helical" evidence="6">
    <location>
        <begin position="67"/>
        <end position="89"/>
    </location>
</feature>
<feature type="transmembrane region" description="Helical" evidence="6">
    <location>
        <begin position="95"/>
        <end position="116"/>
    </location>
</feature>
<reference evidence="8 9" key="2">
    <citation type="journal article" date="2012" name="Stand. Genomic Sci.">
        <title>Complete genome sequence of the sulfate-reducing firmicute Desulfotomaculum ruminis type strain (DL(T)).</title>
        <authorList>
            <person name="Spring S."/>
            <person name="Visser M."/>
            <person name="Lu M."/>
            <person name="Copeland A."/>
            <person name="Lapidus A."/>
            <person name="Lucas S."/>
            <person name="Cheng J.F."/>
            <person name="Han C."/>
            <person name="Tapia R."/>
            <person name="Goodwin L.A."/>
            <person name="Pitluck S."/>
            <person name="Ivanova N."/>
            <person name="Land M."/>
            <person name="Hauser L."/>
            <person name="Larimer F."/>
            <person name="Rohde M."/>
            <person name="Goker M."/>
            <person name="Detter J.C."/>
            <person name="Kyrpides N.C."/>
            <person name="Woyke T."/>
            <person name="Schaap P.J."/>
            <person name="Plugge C.M."/>
            <person name="Muyzer G."/>
            <person name="Kuever J."/>
            <person name="Pereira I.A."/>
            <person name="Parshina S.N."/>
            <person name="Bernier-Latmani R."/>
            <person name="Stams A.J."/>
            <person name="Klenk H.P."/>
        </authorList>
    </citation>
    <scope>NUCLEOTIDE SEQUENCE [LARGE SCALE GENOMIC DNA]</scope>
    <source>
        <strain evidence="9">ATCC 23193 / DSM 2154 / NCIB 8452 / DL</strain>
    </source>
</reference>
<dbReference type="RefSeq" id="WP_013841632.1">
    <property type="nucleotide sequence ID" value="NC_015589.1"/>
</dbReference>
<name>F6DS86_DESRL</name>
<feature type="domain" description="EamA" evidence="7">
    <location>
        <begin position="6"/>
        <end position="139"/>
    </location>
</feature>
<dbReference type="InterPro" id="IPR037185">
    <property type="entry name" value="EmrE-like"/>
</dbReference>
<dbReference type="KEGG" id="dru:Desru_1600"/>
<keyword evidence="5 6" id="KW-0472">Membrane</keyword>
<evidence type="ECO:0000313" key="8">
    <source>
        <dbReference type="EMBL" id="AEG59865.1"/>
    </source>
</evidence>
<dbReference type="InterPro" id="IPR050638">
    <property type="entry name" value="AA-Vitamin_Transporters"/>
</dbReference>
<keyword evidence="3 6" id="KW-0812">Transmembrane</keyword>
<feature type="transmembrane region" description="Helical" evidence="6">
    <location>
        <begin position="7"/>
        <end position="28"/>
    </location>
</feature>
<evidence type="ECO:0000256" key="2">
    <source>
        <dbReference type="ARBA" id="ARBA00007362"/>
    </source>
</evidence>
<dbReference type="EMBL" id="CP002780">
    <property type="protein sequence ID" value="AEG59865.1"/>
    <property type="molecule type" value="Genomic_DNA"/>
</dbReference>
<dbReference type="Gene3D" id="1.10.3730.20">
    <property type="match status" value="1"/>
</dbReference>
<dbReference type="STRING" id="696281.Desru_1600"/>
<proteinExistence type="inferred from homology"/>
<feature type="transmembrane region" description="Helical" evidence="6">
    <location>
        <begin position="185"/>
        <end position="205"/>
    </location>
</feature>
<keyword evidence="9" id="KW-1185">Reference proteome</keyword>
<dbReference type="SUPFAM" id="SSF103481">
    <property type="entry name" value="Multidrug resistance efflux transporter EmrE"/>
    <property type="match status" value="2"/>
</dbReference>
<dbReference type="Proteomes" id="UP000009234">
    <property type="component" value="Chromosome"/>
</dbReference>
<feature type="domain" description="EamA" evidence="7">
    <location>
        <begin position="154"/>
        <end position="292"/>
    </location>
</feature>
<feature type="transmembrane region" description="Helical" evidence="6">
    <location>
        <begin position="217"/>
        <end position="238"/>
    </location>
</feature>
<evidence type="ECO:0000256" key="1">
    <source>
        <dbReference type="ARBA" id="ARBA00004141"/>
    </source>
</evidence>
<evidence type="ECO:0000256" key="3">
    <source>
        <dbReference type="ARBA" id="ARBA00022692"/>
    </source>
</evidence>
<reference evidence="9" key="1">
    <citation type="submission" date="2011-05" db="EMBL/GenBank/DDBJ databases">
        <title>Complete sequence of Desulfotomaculum ruminis DSM 2154.</title>
        <authorList>
            <person name="Lucas S."/>
            <person name="Copeland A."/>
            <person name="Lapidus A."/>
            <person name="Cheng J.-F."/>
            <person name="Goodwin L."/>
            <person name="Pitluck S."/>
            <person name="Lu M."/>
            <person name="Detter J.C."/>
            <person name="Han C."/>
            <person name="Tapia R."/>
            <person name="Land M."/>
            <person name="Hauser L."/>
            <person name="Kyrpides N."/>
            <person name="Ivanova N."/>
            <person name="Mikhailova N."/>
            <person name="Pagani I."/>
            <person name="Stams A.J.M."/>
            <person name="Plugge C.M."/>
            <person name="Muyzer G."/>
            <person name="Kuever J."/>
            <person name="Parshina S.N."/>
            <person name="Ivanova A.E."/>
            <person name="Nazina T.N."/>
            <person name="Brambilla E."/>
            <person name="Spring S."/>
            <person name="Klenk H.-P."/>
            <person name="Woyke T."/>
        </authorList>
    </citation>
    <scope>NUCLEOTIDE SEQUENCE [LARGE SCALE GENOMIC DNA]</scope>
    <source>
        <strain evidence="9">ATCC 23193 / DSM 2154 / NCIB 8452 / DL</strain>
    </source>
</reference>
<dbReference type="OrthoDB" id="9799821at2"/>
<evidence type="ECO:0000313" key="9">
    <source>
        <dbReference type="Proteomes" id="UP000009234"/>
    </source>
</evidence>
<dbReference type="HOGENOM" id="CLU_033863_4_4_9"/>
<feature type="transmembrane region" description="Helical" evidence="6">
    <location>
        <begin position="34"/>
        <end position="55"/>
    </location>
</feature>
<evidence type="ECO:0000256" key="6">
    <source>
        <dbReference type="SAM" id="Phobius"/>
    </source>
</evidence>
<dbReference type="PANTHER" id="PTHR32322">
    <property type="entry name" value="INNER MEMBRANE TRANSPORTER"/>
    <property type="match status" value="1"/>
</dbReference>
<comment type="subcellular location">
    <subcellularLocation>
        <location evidence="1">Membrane</location>
        <topology evidence="1">Multi-pass membrane protein</topology>
    </subcellularLocation>
</comment>
<dbReference type="GO" id="GO:0016020">
    <property type="term" value="C:membrane"/>
    <property type="evidence" value="ECO:0007669"/>
    <property type="project" value="UniProtKB-SubCell"/>
</dbReference>
<evidence type="ECO:0000259" key="7">
    <source>
        <dbReference type="Pfam" id="PF00892"/>
    </source>
</evidence>
<protein>
    <recommendedName>
        <fullName evidence="7">EamA domain-containing protein</fullName>
    </recommendedName>
</protein>
<sequence length="311" mass="35382">MSINRVYLLMVLTALFWSGAFITGKMAVVEFPPFALTFWRFFFALPFIFLILYIRQPNNWLPRKKEWPSLIFLGIQGTFLYHSLFFLSLQYTTAINSSLIGSTNPMVTALLAILLFHEKFSPSRVLGILLSFLGVFLTVTNGHWREVAHLQFNKGDIVMFVAVWCFAFYSLLCRRVMQKHQLSPLTVTAYTFLVCTIVSIPFVLWEKPMSYLPHTTAGGWLSILYMSIFASVLGYLFQLMAIQKIGAPKTAIFINLVPVFTIILSIFILGEDFSLFKLFSACMIITGVFLTSRPETAEKEKKILLAGGKQI</sequence>
<feature type="transmembrane region" description="Helical" evidence="6">
    <location>
        <begin position="275"/>
        <end position="292"/>
    </location>
</feature>
<gene>
    <name evidence="8" type="ordered locus">Desru_1600</name>
</gene>
<feature type="transmembrane region" description="Helical" evidence="6">
    <location>
        <begin position="125"/>
        <end position="144"/>
    </location>
</feature>
<evidence type="ECO:0000256" key="5">
    <source>
        <dbReference type="ARBA" id="ARBA00023136"/>
    </source>
</evidence>
<evidence type="ECO:0000256" key="4">
    <source>
        <dbReference type="ARBA" id="ARBA00022989"/>
    </source>
</evidence>
<comment type="similarity">
    <text evidence="2">Belongs to the EamA transporter family.</text>
</comment>
<dbReference type="AlphaFoldDB" id="F6DS86"/>
<dbReference type="PANTHER" id="PTHR32322:SF2">
    <property type="entry name" value="EAMA DOMAIN-CONTAINING PROTEIN"/>
    <property type="match status" value="1"/>
</dbReference>
<accession>F6DS86</accession>
<dbReference type="Pfam" id="PF00892">
    <property type="entry name" value="EamA"/>
    <property type="match status" value="2"/>
</dbReference>
<feature type="transmembrane region" description="Helical" evidence="6">
    <location>
        <begin position="250"/>
        <end position="269"/>
    </location>
</feature>
<dbReference type="eggNOG" id="COG0697">
    <property type="taxonomic scope" value="Bacteria"/>
</dbReference>
<keyword evidence="4 6" id="KW-1133">Transmembrane helix</keyword>
<organism evidence="8 9">
    <name type="scientific">Desulforamulus ruminis (strain ATCC 23193 / DSM 2154 / NCIMB 8452 / DL)</name>
    <name type="common">Desulfotomaculum ruminis</name>
    <dbReference type="NCBI Taxonomy" id="696281"/>
    <lineage>
        <taxon>Bacteria</taxon>
        <taxon>Bacillati</taxon>
        <taxon>Bacillota</taxon>
        <taxon>Clostridia</taxon>
        <taxon>Eubacteriales</taxon>
        <taxon>Peptococcaceae</taxon>
        <taxon>Desulforamulus</taxon>
    </lineage>
</organism>
<feature type="transmembrane region" description="Helical" evidence="6">
    <location>
        <begin position="156"/>
        <end position="173"/>
    </location>
</feature>